<dbReference type="EMBL" id="LR215043">
    <property type="protein sequence ID" value="VEU78400.1"/>
    <property type="molecule type" value="Genomic_DNA"/>
</dbReference>
<dbReference type="KEGG" id="mcob:NCTC10184_00644"/>
<reference evidence="4 5" key="1">
    <citation type="submission" date="2019-01" db="EMBL/GenBank/DDBJ databases">
        <authorList>
            <consortium name="Pathogen Informatics"/>
        </authorList>
    </citation>
    <scope>NUCLEOTIDE SEQUENCE [LARGE SCALE GENOMIC DNA]</scope>
    <source>
        <strain evidence="4 5">NCTC10184</strain>
    </source>
</reference>
<evidence type="ECO:0000313" key="4">
    <source>
        <dbReference type="EMBL" id="VEU78400.1"/>
    </source>
</evidence>
<dbReference type="AlphaFoldDB" id="A0A449BB29"/>
<dbReference type="SUPFAM" id="SSF53474">
    <property type="entry name" value="alpha/beta-Hydrolases"/>
    <property type="match status" value="1"/>
</dbReference>
<dbReference type="RefSeq" id="WP_129623223.1">
    <property type="nucleotide sequence ID" value="NZ_LR215043.1"/>
</dbReference>
<evidence type="ECO:0000259" key="3">
    <source>
        <dbReference type="Pfam" id="PF00561"/>
    </source>
</evidence>
<feature type="domain" description="AB hydrolase-1" evidence="3">
    <location>
        <begin position="25"/>
        <end position="125"/>
    </location>
</feature>
<dbReference type="GO" id="GO:0052689">
    <property type="term" value="F:carboxylic ester hydrolase activity"/>
    <property type="evidence" value="ECO:0007669"/>
    <property type="project" value="UniProtKB-KW"/>
</dbReference>
<sequence>MQLNYIQTKNYKIPIFFQSAESDTTFFFLHGLNSSSDFCLPIALLSPKFNIVAINFPGNKYFEDVDPTTITVEWWVEAAKEVLQQIKSKKIILVAHSMGGAVALNLTSDPRIKKIIMLSTIHPFVTETSSYSLLKKVIQPITLTHKIVGKTVTSFFNKFKKGKRLNESFSRESNWFNLLSNYVLNPEFLATLDQLYHVNKHLLVGVVGAKDNIIGAEAFNKYLDTLNVFCAKIGKTHSPIKDDAQNFFAFINNFCEPKKLRWRKKIVKFAKNVQNFESKVIRFDKTTEKMIKLIEQNETQDTVELKIALNSDDVKGSPDEF</sequence>
<dbReference type="Gene3D" id="3.40.50.1820">
    <property type="entry name" value="alpha/beta hydrolase"/>
    <property type="match status" value="1"/>
</dbReference>
<evidence type="ECO:0000256" key="1">
    <source>
        <dbReference type="ARBA" id="ARBA00006989"/>
    </source>
</evidence>
<organism evidence="4 5">
    <name type="scientific">Mycoplasmopsis columbinasalis</name>
    <dbReference type="NCBI Taxonomy" id="114880"/>
    <lineage>
        <taxon>Bacteria</taxon>
        <taxon>Bacillati</taxon>
        <taxon>Mycoplasmatota</taxon>
        <taxon>Mycoplasmoidales</taxon>
        <taxon>Metamycoplasmataceae</taxon>
        <taxon>Mycoplasmopsis</taxon>
    </lineage>
</organism>
<dbReference type="Pfam" id="PF00561">
    <property type="entry name" value="Abhydrolase_1"/>
    <property type="match status" value="1"/>
</dbReference>
<dbReference type="InterPro" id="IPR029058">
    <property type="entry name" value="AB_hydrolase_fold"/>
</dbReference>
<keyword evidence="2" id="KW-0719">Serine esterase</keyword>
<dbReference type="Proteomes" id="UP000290876">
    <property type="component" value="Chromosome"/>
</dbReference>
<accession>A0A449BB29</accession>
<dbReference type="OrthoDB" id="395697at2"/>
<comment type="similarity">
    <text evidence="1">Belongs to the lipase/esterase LIP3/BchO family.</text>
</comment>
<evidence type="ECO:0000256" key="2">
    <source>
        <dbReference type="ARBA" id="ARBA00022487"/>
    </source>
</evidence>
<dbReference type="InterPro" id="IPR000073">
    <property type="entry name" value="AB_hydrolase_1"/>
</dbReference>
<dbReference type="PANTHER" id="PTHR43798:SF33">
    <property type="entry name" value="HYDROLASE, PUTATIVE (AFU_ORTHOLOGUE AFUA_2G14860)-RELATED"/>
    <property type="match status" value="1"/>
</dbReference>
<proteinExistence type="inferred from homology"/>
<keyword evidence="5" id="KW-1185">Reference proteome</keyword>
<evidence type="ECO:0000313" key="5">
    <source>
        <dbReference type="Proteomes" id="UP000290876"/>
    </source>
</evidence>
<dbReference type="InterPro" id="IPR050266">
    <property type="entry name" value="AB_hydrolase_sf"/>
</dbReference>
<name>A0A449BB29_9BACT</name>
<gene>
    <name evidence="4" type="primary">lip</name>
    <name evidence="4" type="ORF">NCTC10184_00644</name>
</gene>
<dbReference type="PANTHER" id="PTHR43798">
    <property type="entry name" value="MONOACYLGLYCEROL LIPASE"/>
    <property type="match status" value="1"/>
</dbReference>
<keyword evidence="2" id="KW-0378">Hydrolase</keyword>
<dbReference type="GO" id="GO:0016020">
    <property type="term" value="C:membrane"/>
    <property type="evidence" value="ECO:0007669"/>
    <property type="project" value="TreeGrafter"/>
</dbReference>
<protein>
    <submittedName>
        <fullName evidence="4">Putative esterase/lipase</fullName>
    </submittedName>
</protein>